<accession>A0ACC2VBJ9</accession>
<keyword evidence="2" id="KW-1185">Reference proteome</keyword>
<evidence type="ECO:0000313" key="2">
    <source>
        <dbReference type="Proteomes" id="UP001227268"/>
    </source>
</evidence>
<dbReference type="EMBL" id="JASBWT010000019">
    <property type="protein sequence ID" value="KAJ9096470.1"/>
    <property type="molecule type" value="Genomic_DNA"/>
</dbReference>
<protein>
    <submittedName>
        <fullName evidence="1">Uncharacterized protein</fullName>
    </submittedName>
</protein>
<reference evidence="1" key="1">
    <citation type="submission" date="2023-04" db="EMBL/GenBank/DDBJ databases">
        <title>Draft Genome sequencing of Naganishia species isolated from polar environments using Oxford Nanopore Technology.</title>
        <authorList>
            <person name="Leo P."/>
            <person name="Venkateswaran K."/>
        </authorList>
    </citation>
    <scope>NUCLEOTIDE SEQUENCE</scope>
    <source>
        <strain evidence="1">MNA-CCFEE 5423</strain>
    </source>
</reference>
<proteinExistence type="predicted"/>
<sequence>MPLFPSKQQHTITTRDISAPLPIQQHASTSPHPSPASSSRIAAAAATATTIGSGSKADRDPPPQIATFIDYARYTFAPTSVPPASVQQAEKDGARGAEEDGYGCLRGVGRGVKLGLKDLGVVVADVAKELGERGLDTPLLFSNQALDLSPGKIRLFIQSYIATLTPRPTSTQSLTVYRNNLRLCQPYELAWFLRWALGRVVRLVREEHVSPGVDRSKVVNVREREVRGLVDWAEYEIWRGKERAKTFPVSFIDSFFAAFPPNLSAILQTLLTLLSRLTAHSHLSGLTPAPLSSLFGPLIFGLEDASFTATHAAYIRAAGATEHLVLAFIRAQAAAHDRLTGDFPRTLREWIQGYPTAPGRIICDRELDLGLPRKGVRAVPVYLMQRNVRSYTRGLIKSHVDWIPAYEVQTGRKWKPWGNVVGPTSVGRGDASLPVVTEAYRLRLRLKLTKSLQSTRSSPSRKAEATRESESAIDAQAVGGEDEWGLFEDSGFHPGDDFKEKLRFDLSESAKQQVTSKRMTMTWDDFTSPSGGFDRAPSALADSLAITQPLVEEHLQHWPEERDELRKQLRKGYKELPSFDAYEHRYRVLDREGEKGSALWVEEPFLDVWADLLVSGGWMETDELTYRPANWVILEYQKQSQHASVENAASVFVFEEFVPAQYQDALRHPKFKRLDIFKRFPRHSIQEDIGHKRSPSSGKEAKFDAQIRKGNDTKVATLSKPLSASVLGSPPPISPQSPQSNHQYRSFDTQVSFLDHSPSTKHTSFNIFDRLNRVSPKRSSIQGQLLGSCTNLQVMTMLEDDGDRCRYPAKSGAAESQSKDRARWIGVLAANGARAMDVQPCPPAVQHASHLATPGFRVLSRSTSMSPPGPYTLVTPCKTIARNDGRPQYQSIVPAGTFRSVSRSESPSPPLSFVISTKPSSDTLPDPGTGRHEATGLDLDLKRVARPALVTDHTHLCPGNKSIHSIAAQINNSRNARSVEVLQDESPRADLRHELMSAVNYRAPLGQAAPFHLERPLPLPPAYASVSMPRDTVFSVIDGYANDRSETASSLGRYEPGWENVATDDIFSAKPLPKIDSDADSLAVSQPRDSGCSMYSNVNLESTSESNDHEGASSIWSPAEEHGDGTASASGADGSESDLASDGFEPPPNLAAIEAIARQPSPGRYPNGVPLNFVHEESEWDSSDSEGNYRSALSAPQTSTSMRNRISEYQR</sequence>
<organism evidence="1 2">
    <name type="scientific">Naganishia friedmannii</name>
    <dbReference type="NCBI Taxonomy" id="89922"/>
    <lineage>
        <taxon>Eukaryota</taxon>
        <taxon>Fungi</taxon>
        <taxon>Dikarya</taxon>
        <taxon>Basidiomycota</taxon>
        <taxon>Agaricomycotina</taxon>
        <taxon>Tremellomycetes</taxon>
        <taxon>Filobasidiales</taxon>
        <taxon>Filobasidiaceae</taxon>
        <taxon>Naganishia</taxon>
    </lineage>
</organism>
<comment type="caution">
    <text evidence="1">The sequence shown here is derived from an EMBL/GenBank/DDBJ whole genome shotgun (WGS) entry which is preliminary data.</text>
</comment>
<evidence type="ECO:0000313" key="1">
    <source>
        <dbReference type="EMBL" id="KAJ9096470.1"/>
    </source>
</evidence>
<name>A0ACC2VBJ9_9TREE</name>
<gene>
    <name evidence="1" type="ORF">QFC21_005292</name>
</gene>
<dbReference type="Proteomes" id="UP001227268">
    <property type="component" value="Unassembled WGS sequence"/>
</dbReference>